<evidence type="ECO:0000313" key="3">
    <source>
        <dbReference type="WBParaSite" id="ACAC_0000124401-mRNA-1"/>
    </source>
</evidence>
<sequence>LIFTLVSLVRGHYPSSNGQFYPSSGPARSSNNEPGYLPDYQGDMYTNQHRIADTQALNRPFFDSIGGPPPPPPKTPAQLGLFQPAHSQISSYSSSSNMYTGSNDNPYLIDQYQPNQYRFNPNYPNSLANGEDWHHNNYAPHQNHMKHQMEVSSLEVIECISGLYNDSRWPADVSSQCCYPPRQVWYQFADPGGMEGLVGHGRIFTCAPQWRLQPLRHTRPTRRIVCEIIRY</sequence>
<proteinExistence type="predicted"/>
<protein>
    <submittedName>
        <fullName evidence="3">Conserved secreted protein</fullName>
    </submittedName>
</protein>
<name>A0A0K0CVA8_ANGCA</name>
<reference evidence="3" key="2">
    <citation type="submission" date="2017-02" db="UniProtKB">
        <authorList>
            <consortium name="WormBaseParasite"/>
        </authorList>
    </citation>
    <scope>IDENTIFICATION</scope>
</reference>
<keyword evidence="2" id="KW-1185">Reference proteome</keyword>
<accession>A0A0K0CVA8</accession>
<dbReference type="WBParaSite" id="ACAC_0000124401-mRNA-1">
    <property type="protein sequence ID" value="ACAC_0000124401-mRNA-1"/>
    <property type="gene ID" value="ACAC_0000124401"/>
</dbReference>
<feature type="compositionally biased region" description="Polar residues" evidence="1">
    <location>
        <begin position="16"/>
        <end position="33"/>
    </location>
</feature>
<dbReference type="AlphaFoldDB" id="A0A0K0CVA8"/>
<reference evidence="2" key="1">
    <citation type="submission" date="2012-09" db="EMBL/GenBank/DDBJ databases">
        <authorList>
            <person name="Martin A.A."/>
        </authorList>
    </citation>
    <scope>NUCLEOTIDE SEQUENCE</scope>
</reference>
<dbReference type="Proteomes" id="UP000035642">
    <property type="component" value="Unassembled WGS sequence"/>
</dbReference>
<organism evidence="2 3">
    <name type="scientific">Angiostrongylus cantonensis</name>
    <name type="common">Rat lungworm</name>
    <dbReference type="NCBI Taxonomy" id="6313"/>
    <lineage>
        <taxon>Eukaryota</taxon>
        <taxon>Metazoa</taxon>
        <taxon>Ecdysozoa</taxon>
        <taxon>Nematoda</taxon>
        <taxon>Chromadorea</taxon>
        <taxon>Rhabditida</taxon>
        <taxon>Rhabditina</taxon>
        <taxon>Rhabditomorpha</taxon>
        <taxon>Strongyloidea</taxon>
        <taxon>Metastrongylidae</taxon>
        <taxon>Angiostrongylus</taxon>
    </lineage>
</organism>
<evidence type="ECO:0000313" key="2">
    <source>
        <dbReference type="Proteomes" id="UP000035642"/>
    </source>
</evidence>
<feature type="region of interest" description="Disordered" evidence="1">
    <location>
        <begin position="16"/>
        <end position="38"/>
    </location>
</feature>
<evidence type="ECO:0000256" key="1">
    <source>
        <dbReference type="SAM" id="MobiDB-lite"/>
    </source>
</evidence>